<accession>A0A8S5SCL6</accession>
<protein>
    <submittedName>
        <fullName evidence="1">Uncharacterized protein</fullName>
    </submittedName>
</protein>
<sequence length="55" mass="5963">MTHKDFSTIQRMLGFIEGAVFDTDKSVSCGILDAIEVIDATLEKEVRTDGGDDNG</sequence>
<evidence type="ECO:0000313" key="1">
    <source>
        <dbReference type="EMBL" id="DAF48694.1"/>
    </source>
</evidence>
<name>A0A8S5SCL6_9CAUD</name>
<organism evidence="1">
    <name type="scientific">Siphoviridae sp. ctrCv3</name>
    <dbReference type="NCBI Taxonomy" id="2827954"/>
    <lineage>
        <taxon>Viruses</taxon>
        <taxon>Duplodnaviria</taxon>
        <taxon>Heunggongvirae</taxon>
        <taxon>Uroviricota</taxon>
        <taxon>Caudoviricetes</taxon>
    </lineage>
</organism>
<dbReference type="EMBL" id="BK032572">
    <property type="protein sequence ID" value="DAF48694.1"/>
    <property type="molecule type" value="Genomic_DNA"/>
</dbReference>
<reference evidence="1" key="1">
    <citation type="journal article" date="2021" name="Proc. Natl. Acad. Sci. U.S.A.">
        <title>A Catalog of Tens of Thousands of Viruses from Human Metagenomes Reveals Hidden Associations with Chronic Diseases.</title>
        <authorList>
            <person name="Tisza M.J."/>
            <person name="Buck C.B."/>
        </authorList>
    </citation>
    <scope>NUCLEOTIDE SEQUENCE</scope>
    <source>
        <strain evidence="1">CtrCv3</strain>
    </source>
</reference>
<proteinExistence type="predicted"/>